<dbReference type="Proteomes" id="UP000682733">
    <property type="component" value="Unassembled WGS sequence"/>
</dbReference>
<sequence>MNRPQPNLPPSSSSAVVSSPLLAPINAQIQMTNSSFIKSEIERFEGVHPSIYAIYELIDDVKDTTVQSQIRDHVMIIEDSFVNSQEWTLSRSVLDIRLGLLGTVSSGKSALVHRFLTGTYMQEESPEGGRFKKEIVIDNQSFLFLIRDEGSAPDTQFTHWVDAVIFVFSLENEDSFKTVYQYYTKMNHYRNTSDMPFVLVGTQDAISESNPRCIHEERARKLSNELKRCSYYETCATYGLNVERVFNDACQKVIQQRYSSLIPPSIASHRSLTPQASFLNSSSGTTNTNTTTSSASLSNSCPTHHFQQQSQSQSQRLTTNNQSVPTSYIVGNSLAQTAPASVFSSYHYQQHQGQGQEIPAGIGGQPIMAVAQLAQCINNAMGPSNGVKDRSTILPSSALQLDKRSRSFKEPAKLSTLSEQQSLQSQHQQQTGLLNEPLTPSSTPTQKRKETKRKSNLFTPGKKDDDKNKADRVGHGRAIPIKQGLLYKKGTNSINREWKKKYVVLLDDGRLIYHPSINDYEHDVHGKEIILQRTTIKIPGTNKPRVALRSTSNDTKLNDLSDAVVISNSNVTPGLNGVDNLVSSPIGAKVETPNAKKRHRRMLKSTHSNSKQQQGQESSASSIMSSLTNTPSGNGMHSKTPLEDDGEENEFILISIDKQWHFEASTQEERDEWVQSIEQQILFSLQNIESSKAQRAAKSGGGQSQLADQAMIQVIKQMPGNSTCADCDQTNPNWASLNLGALICMDCASLHRNLGTHLSRVRSLELDEWPPELMHVMRSIGNKMVNSVWEANTRQRQKPLPNASLSERERWIRDKYEQKLFLPLLSPSNPPTSLFRQLIDAINRMDLFTIILILAHHQKVEDLNNLDKRVPITTPMHLAATNGNVTILQLLLWYGADPFPLDSSGRTPLQCAYMSNNVECVNVLQQLTNNNSNTSSNINSNNNNNNNNNNSFLSDQTAISHHNNTLPRRPVQQQQSAHCGGQSSSTVVGPPYDKLPSTVI</sequence>
<dbReference type="SUPFAM" id="SSF57863">
    <property type="entry name" value="ArfGap/RecO-like zinc finger"/>
    <property type="match status" value="1"/>
</dbReference>
<dbReference type="Gene3D" id="1.25.40.20">
    <property type="entry name" value="Ankyrin repeat-containing domain"/>
    <property type="match status" value="1"/>
</dbReference>
<evidence type="ECO:0000313" key="15">
    <source>
        <dbReference type="EMBL" id="CAF3790218.1"/>
    </source>
</evidence>
<dbReference type="InterPro" id="IPR027417">
    <property type="entry name" value="P-loop_NTPase"/>
</dbReference>
<organism evidence="15 16">
    <name type="scientific">Didymodactylos carnosus</name>
    <dbReference type="NCBI Taxonomy" id="1234261"/>
    <lineage>
        <taxon>Eukaryota</taxon>
        <taxon>Metazoa</taxon>
        <taxon>Spiralia</taxon>
        <taxon>Gnathifera</taxon>
        <taxon>Rotifera</taxon>
        <taxon>Eurotatoria</taxon>
        <taxon>Bdelloidea</taxon>
        <taxon>Philodinida</taxon>
        <taxon>Philodinidae</taxon>
        <taxon>Didymodactylos</taxon>
    </lineage>
</organism>
<feature type="compositionally biased region" description="Basic and acidic residues" evidence="11">
    <location>
        <begin position="461"/>
        <end position="474"/>
    </location>
</feature>
<dbReference type="PRINTS" id="PR00405">
    <property type="entry name" value="REVINTRACTNG"/>
</dbReference>
<dbReference type="PANTHER" id="PTHR45819:SF5">
    <property type="entry name" value="CENTAURIN-GAMMA-1A"/>
    <property type="match status" value="1"/>
</dbReference>
<gene>
    <name evidence="14" type="ORF">OVA965_LOCUS15531</name>
    <name evidence="15" type="ORF">TMI583_LOCUS15539</name>
</gene>
<dbReference type="InterPro" id="IPR011993">
    <property type="entry name" value="PH-like_dom_sf"/>
</dbReference>
<dbReference type="EMBL" id="CAJNOK010007008">
    <property type="protein sequence ID" value="CAF1021600.1"/>
    <property type="molecule type" value="Genomic_DNA"/>
</dbReference>
<evidence type="ECO:0000256" key="9">
    <source>
        <dbReference type="PROSITE-ProRule" id="PRU00023"/>
    </source>
</evidence>
<comment type="caution">
    <text evidence="15">The sequence shown here is derived from an EMBL/GenBank/DDBJ whole genome shotgun (WGS) entry which is preliminary data.</text>
</comment>
<dbReference type="InterPro" id="IPR001164">
    <property type="entry name" value="ArfGAP_dom"/>
</dbReference>
<feature type="region of interest" description="Disordered" evidence="11">
    <location>
        <begin position="584"/>
        <end position="646"/>
    </location>
</feature>
<dbReference type="Gene3D" id="2.30.29.30">
    <property type="entry name" value="Pleckstrin-homology domain (PH domain)/Phosphotyrosine-binding domain (PTB)"/>
    <property type="match status" value="2"/>
</dbReference>
<keyword evidence="2" id="KW-0343">GTPase activation</keyword>
<dbReference type="PROSITE" id="PS50115">
    <property type="entry name" value="ARFGAP"/>
    <property type="match status" value="1"/>
</dbReference>
<dbReference type="Pfam" id="PF12796">
    <property type="entry name" value="Ank_2"/>
    <property type="match status" value="1"/>
</dbReference>
<dbReference type="InterPro" id="IPR037278">
    <property type="entry name" value="ARFGAP/RecO"/>
</dbReference>
<evidence type="ECO:0000256" key="4">
    <source>
        <dbReference type="ARBA" id="ARBA00022741"/>
    </source>
</evidence>
<dbReference type="PROSITE" id="PS51421">
    <property type="entry name" value="RAS"/>
    <property type="match status" value="1"/>
</dbReference>
<dbReference type="InterPro" id="IPR036770">
    <property type="entry name" value="Ankyrin_rpt-contain_sf"/>
</dbReference>
<evidence type="ECO:0000256" key="2">
    <source>
        <dbReference type="ARBA" id="ARBA00022468"/>
    </source>
</evidence>
<keyword evidence="8" id="KW-0342">GTP-binding</keyword>
<evidence type="ECO:0000259" key="13">
    <source>
        <dbReference type="PROSITE" id="PS50115"/>
    </source>
</evidence>
<feature type="compositionally biased region" description="Polar residues" evidence="11">
    <location>
        <begin position="967"/>
        <end position="987"/>
    </location>
</feature>
<evidence type="ECO:0000313" key="16">
    <source>
        <dbReference type="Proteomes" id="UP000682733"/>
    </source>
</evidence>
<dbReference type="AlphaFoldDB" id="A0A8S2JB71"/>
<dbReference type="SUPFAM" id="SSF48403">
    <property type="entry name" value="Ankyrin repeat"/>
    <property type="match status" value="1"/>
</dbReference>
<evidence type="ECO:0000256" key="3">
    <source>
        <dbReference type="ARBA" id="ARBA00022723"/>
    </source>
</evidence>
<dbReference type="PROSITE" id="PS50297">
    <property type="entry name" value="ANK_REP_REGION"/>
    <property type="match status" value="1"/>
</dbReference>
<dbReference type="InterPro" id="IPR051282">
    <property type="entry name" value="Arf-GAP_GTPase_ANK_PH"/>
</dbReference>
<feature type="region of interest" description="Disordered" evidence="11">
    <location>
        <begin position="931"/>
        <end position="955"/>
    </location>
</feature>
<feature type="compositionally biased region" description="Low complexity" evidence="11">
    <location>
        <begin position="931"/>
        <end position="951"/>
    </location>
</feature>
<dbReference type="SMART" id="SM00233">
    <property type="entry name" value="PH"/>
    <property type="match status" value="1"/>
</dbReference>
<dbReference type="GO" id="GO:0003924">
    <property type="term" value="F:GTPase activity"/>
    <property type="evidence" value="ECO:0007669"/>
    <property type="project" value="InterPro"/>
</dbReference>
<dbReference type="InterPro" id="IPR001806">
    <property type="entry name" value="Small_GTPase"/>
</dbReference>
<dbReference type="PROSITE" id="PS50088">
    <property type="entry name" value="ANK_REPEAT"/>
    <property type="match status" value="1"/>
</dbReference>
<dbReference type="EMBL" id="CAJOBA010007018">
    <property type="protein sequence ID" value="CAF3790218.1"/>
    <property type="molecule type" value="Genomic_DNA"/>
</dbReference>
<accession>A0A8S2JB71</accession>
<reference evidence="15" key="1">
    <citation type="submission" date="2021-02" db="EMBL/GenBank/DDBJ databases">
        <authorList>
            <person name="Nowell W R."/>
        </authorList>
    </citation>
    <scope>NUCLEOTIDE SEQUENCE</scope>
</reference>
<keyword evidence="7 9" id="KW-0040">ANK repeat</keyword>
<keyword evidence="4" id="KW-0547">Nucleotide-binding</keyword>
<dbReference type="SMART" id="SM00174">
    <property type="entry name" value="RHO"/>
    <property type="match status" value="1"/>
</dbReference>
<dbReference type="InterPro" id="IPR038508">
    <property type="entry name" value="ArfGAP_dom_sf"/>
</dbReference>
<dbReference type="PANTHER" id="PTHR45819">
    <property type="entry name" value="CENTAURIN-GAMMA-1A"/>
    <property type="match status" value="1"/>
</dbReference>
<dbReference type="InterPro" id="IPR002110">
    <property type="entry name" value="Ankyrin_rpt"/>
</dbReference>
<dbReference type="Gene3D" id="3.40.50.300">
    <property type="entry name" value="P-loop containing nucleotide triphosphate hydrolases"/>
    <property type="match status" value="1"/>
</dbReference>
<dbReference type="FunFam" id="3.40.50.300:FF:000178">
    <property type="entry name" value="Arf-GAP with GTPase, ANK repeat and PH domain-containing protein 1"/>
    <property type="match status" value="1"/>
</dbReference>
<keyword evidence="6" id="KW-0862">Zinc</keyword>
<dbReference type="GO" id="GO:0008270">
    <property type="term" value="F:zinc ion binding"/>
    <property type="evidence" value="ECO:0007669"/>
    <property type="project" value="UniProtKB-KW"/>
</dbReference>
<dbReference type="CDD" id="cd08836">
    <property type="entry name" value="ArfGap_AGAP"/>
    <property type="match status" value="1"/>
</dbReference>
<dbReference type="Pfam" id="PF01412">
    <property type="entry name" value="ArfGap"/>
    <property type="match status" value="1"/>
</dbReference>
<evidence type="ECO:0000256" key="8">
    <source>
        <dbReference type="ARBA" id="ARBA00023134"/>
    </source>
</evidence>
<evidence type="ECO:0000256" key="6">
    <source>
        <dbReference type="ARBA" id="ARBA00022833"/>
    </source>
</evidence>
<protein>
    <submittedName>
        <fullName evidence="15">Uncharacterized protein</fullName>
    </submittedName>
</protein>
<name>A0A8S2JB71_9BILA</name>
<dbReference type="InterPro" id="IPR001849">
    <property type="entry name" value="PH_domain"/>
</dbReference>
<feature type="compositionally biased region" description="Polar residues" evidence="11">
    <location>
        <begin position="605"/>
        <end position="637"/>
    </location>
</feature>
<dbReference type="SUPFAM" id="SSF52540">
    <property type="entry name" value="P-loop containing nucleoside triphosphate hydrolases"/>
    <property type="match status" value="1"/>
</dbReference>
<feature type="compositionally biased region" description="Low complexity" evidence="11">
    <location>
        <begin position="414"/>
        <end position="434"/>
    </location>
</feature>
<feature type="repeat" description="ANK" evidence="9">
    <location>
        <begin position="874"/>
        <end position="903"/>
    </location>
</feature>
<feature type="region of interest" description="Disordered" evidence="11">
    <location>
        <begin position="277"/>
        <end position="320"/>
    </location>
</feature>
<dbReference type="CDD" id="cd04103">
    <property type="entry name" value="Centaurin_gamma"/>
    <property type="match status" value="1"/>
</dbReference>
<evidence type="ECO:0000256" key="5">
    <source>
        <dbReference type="ARBA" id="ARBA00022771"/>
    </source>
</evidence>
<dbReference type="SMART" id="SM00175">
    <property type="entry name" value="RAB"/>
    <property type="match status" value="1"/>
</dbReference>
<dbReference type="Proteomes" id="UP000677228">
    <property type="component" value="Unassembled WGS sequence"/>
</dbReference>
<evidence type="ECO:0000256" key="7">
    <source>
        <dbReference type="ARBA" id="ARBA00023043"/>
    </source>
</evidence>
<dbReference type="GO" id="GO:0005525">
    <property type="term" value="F:GTP binding"/>
    <property type="evidence" value="ECO:0007669"/>
    <property type="project" value="UniProtKB-KW"/>
</dbReference>
<feature type="compositionally biased region" description="Basic residues" evidence="11">
    <location>
        <begin position="595"/>
        <end position="604"/>
    </location>
</feature>
<dbReference type="GO" id="GO:0005096">
    <property type="term" value="F:GTPase activator activity"/>
    <property type="evidence" value="ECO:0007669"/>
    <property type="project" value="UniProtKB-KW"/>
</dbReference>
<feature type="domain" description="Arf-GAP" evidence="13">
    <location>
        <begin position="709"/>
        <end position="829"/>
    </location>
</feature>
<comment type="similarity">
    <text evidence="1">Belongs to the centaurin gamma-like family.</text>
</comment>
<feature type="region of interest" description="Disordered" evidence="11">
    <location>
        <begin position="967"/>
        <end position="1000"/>
    </location>
</feature>
<feature type="compositionally biased region" description="Low complexity" evidence="11">
    <location>
        <begin position="280"/>
        <end position="300"/>
    </location>
</feature>
<dbReference type="Pfam" id="PF00071">
    <property type="entry name" value="Ras"/>
    <property type="match status" value="1"/>
</dbReference>
<dbReference type="FunFam" id="1.10.220.150:FF:000001">
    <property type="entry name" value="Arf-GAP with GTPase, ANK repeat and PH domain-containing protein 1"/>
    <property type="match status" value="1"/>
</dbReference>
<evidence type="ECO:0000256" key="11">
    <source>
        <dbReference type="SAM" id="MobiDB-lite"/>
    </source>
</evidence>
<dbReference type="Gene3D" id="1.10.220.150">
    <property type="entry name" value="Arf GTPase activating protein"/>
    <property type="match status" value="1"/>
</dbReference>
<dbReference type="SMART" id="SM00105">
    <property type="entry name" value="ArfGap"/>
    <property type="match status" value="1"/>
</dbReference>
<feature type="domain" description="PH" evidence="12">
    <location>
        <begin position="479"/>
        <end position="682"/>
    </location>
</feature>
<feature type="region of interest" description="Disordered" evidence="11">
    <location>
        <begin position="397"/>
        <end position="476"/>
    </location>
</feature>
<evidence type="ECO:0000256" key="1">
    <source>
        <dbReference type="ARBA" id="ARBA00005430"/>
    </source>
</evidence>
<evidence type="ECO:0000259" key="12">
    <source>
        <dbReference type="PROSITE" id="PS50003"/>
    </source>
</evidence>
<dbReference type="SMART" id="SM00248">
    <property type="entry name" value="ANK"/>
    <property type="match status" value="2"/>
</dbReference>
<evidence type="ECO:0000256" key="10">
    <source>
        <dbReference type="PROSITE-ProRule" id="PRU00288"/>
    </source>
</evidence>
<proteinExistence type="inferred from homology"/>
<feature type="compositionally biased region" description="Basic and acidic residues" evidence="11">
    <location>
        <begin position="401"/>
        <end position="412"/>
    </location>
</feature>
<dbReference type="PROSITE" id="PS50003">
    <property type="entry name" value="PH_DOMAIN"/>
    <property type="match status" value="1"/>
</dbReference>
<evidence type="ECO:0000313" key="14">
    <source>
        <dbReference type="EMBL" id="CAF1021600.1"/>
    </source>
</evidence>
<dbReference type="SMART" id="SM00173">
    <property type="entry name" value="RAS"/>
    <property type="match status" value="1"/>
</dbReference>
<keyword evidence="5 10" id="KW-0863">Zinc-finger</keyword>
<dbReference type="PROSITE" id="PS51419">
    <property type="entry name" value="RAB"/>
    <property type="match status" value="1"/>
</dbReference>
<keyword evidence="3" id="KW-0479">Metal-binding</keyword>
<dbReference type="SUPFAM" id="SSF50729">
    <property type="entry name" value="PH domain-like"/>
    <property type="match status" value="1"/>
</dbReference>